<dbReference type="Gene3D" id="3.40.50.720">
    <property type="entry name" value="NAD(P)-binding Rossmann-like Domain"/>
    <property type="match status" value="1"/>
</dbReference>
<dbReference type="GO" id="GO:0044877">
    <property type="term" value="F:protein-containing complex binding"/>
    <property type="evidence" value="ECO:0007669"/>
    <property type="project" value="TreeGrafter"/>
</dbReference>
<dbReference type="InterPro" id="IPR051207">
    <property type="entry name" value="ComplexI_NDUFA9_subunit"/>
</dbReference>
<dbReference type="FunFam" id="3.40.50.720:FF:000702">
    <property type="entry name" value="NADH dehydrogenase (Ubiquinone)"/>
    <property type="match status" value="1"/>
</dbReference>
<dbReference type="SUPFAM" id="SSF51735">
    <property type="entry name" value="NAD(P)-binding Rossmann-fold domains"/>
    <property type="match status" value="1"/>
</dbReference>
<name>A0A397Q9Y4_9HYPH</name>
<evidence type="ECO:0000313" key="2">
    <source>
        <dbReference type="EMBL" id="RIA56327.1"/>
    </source>
</evidence>
<sequence length="327" mass="35547">MARALEDSKLVTVFGGSGFIGRHTVWALAQAGYRIRVAVRRPELAGFLRSYGLVGQIHPIQANVRDDESVRRAIVGADAVVNLVGILAPTGKQTFRAVQAEGAGRIARVAAESGITDFVHVSAIGADHNSNSRYARTKAEGEDAVLQAIPSAVILRPSIVFGPEDEFFNRFAEMARFSPVLPLIGFGKTKFQPVYVGDVAQAVVAALEGKAKPGAIYELGGPHVYSFKEVLDKIGEYTMRKRAYIPIPFSIATIQAALVQWLPNAPLTVDQVRLLRKDNVVSQRAKDEGLTLESLGIEPHSVEAIVPDYLWRFRPSGEFATDETPEV</sequence>
<dbReference type="Proteomes" id="UP000266273">
    <property type="component" value="Unassembled WGS sequence"/>
</dbReference>
<accession>A0A397Q9Y4</accession>
<dbReference type="PANTHER" id="PTHR12126:SF11">
    <property type="entry name" value="NADH DEHYDROGENASE [UBIQUINONE] 1 ALPHA SUBCOMPLEX SUBUNIT 9, MITOCHONDRIAL"/>
    <property type="match status" value="1"/>
</dbReference>
<keyword evidence="3" id="KW-1185">Reference proteome</keyword>
<evidence type="ECO:0000259" key="1">
    <source>
        <dbReference type="Pfam" id="PF01370"/>
    </source>
</evidence>
<reference evidence="2 3" key="1">
    <citation type="submission" date="2018-08" db="EMBL/GenBank/DDBJ databases">
        <title>Genomic Encyclopedia of Archaeal and Bacterial Type Strains, Phase II (KMG-II): from individual species to whole genera.</title>
        <authorList>
            <person name="Goeker M."/>
        </authorList>
    </citation>
    <scope>NUCLEOTIDE SEQUENCE [LARGE SCALE GENOMIC DNA]</scope>
    <source>
        <strain evidence="2 3">DSM 5002</strain>
    </source>
</reference>
<dbReference type="PANTHER" id="PTHR12126">
    <property type="entry name" value="NADH-UBIQUINONE OXIDOREDUCTASE 39 KDA SUBUNIT-RELATED"/>
    <property type="match status" value="1"/>
</dbReference>
<dbReference type="RefSeq" id="WP_119061131.1">
    <property type="nucleotide sequence ID" value="NZ_QXDF01000001.1"/>
</dbReference>
<gene>
    <name evidence="2" type="ORF">BXY53_1431</name>
</gene>
<proteinExistence type="predicted"/>
<evidence type="ECO:0000313" key="3">
    <source>
        <dbReference type="Proteomes" id="UP000266273"/>
    </source>
</evidence>
<dbReference type="CDD" id="cd05271">
    <property type="entry name" value="NDUFA9_like_SDR_a"/>
    <property type="match status" value="1"/>
</dbReference>
<dbReference type="AlphaFoldDB" id="A0A397Q9Y4"/>
<dbReference type="InterPro" id="IPR001509">
    <property type="entry name" value="Epimerase_deHydtase"/>
</dbReference>
<organism evidence="2 3">
    <name type="scientific">Dichotomicrobium thermohalophilum</name>
    <dbReference type="NCBI Taxonomy" id="933063"/>
    <lineage>
        <taxon>Bacteria</taxon>
        <taxon>Pseudomonadati</taxon>
        <taxon>Pseudomonadota</taxon>
        <taxon>Alphaproteobacteria</taxon>
        <taxon>Hyphomicrobiales</taxon>
        <taxon>Hyphomicrobiaceae</taxon>
        <taxon>Dichotomicrobium</taxon>
    </lineage>
</organism>
<dbReference type="Pfam" id="PF01370">
    <property type="entry name" value="Epimerase"/>
    <property type="match status" value="1"/>
</dbReference>
<comment type="caution">
    <text evidence="2">The sequence shown here is derived from an EMBL/GenBank/DDBJ whole genome shotgun (WGS) entry which is preliminary data.</text>
</comment>
<dbReference type="EMBL" id="QXDF01000001">
    <property type="protein sequence ID" value="RIA56327.1"/>
    <property type="molecule type" value="Genomic_DNA"/>
</dbReference>
<feature type="domain" description="NAD-dependent epimerase/dehydratase" evidence="1">
    <location>
        <begin position="11"/>
        <end position="220"/>
    </location>
</feature>
<dbReference type="OrthoDB" id="9776313at2"/>
<dbReference type="InterPro" id="IPR036291">
    <property type="entry name" value="NAD(P)-bd_dom_sf"/>
</dbReference>
<protein>
    <submittedName>
        <fullName evidence="2">NADH dehydrogenase</fullName>
    </submittedName>
</protein>